<feature type="region of interest" description="Disordered" evidence="1">
    <location>
        <begin position="325"/>
        <end position="403"/>
    </location>
</feature>
<dbReference type="Pfam" id="PF04720">
    <property type="entry name" value="PDDEXK_6"/>
    <property type="match status" value="1"/>
</dbReference>
<gene>
    <name evidence="2" type="ORF">WJX73_004332</name>
</gene>
<evidence type="ECO:0000256" key="1">
    <source>
        <dbReference type="SAM" id="MobiDB-lite"/>
    </source>
</evidence>
<dbReference type="PANTHER" id="PTHR31579">
    <property type="entry name" value="OS03G0796600 PROTEIN"/>
    <property type="match status" value="1"/>
</dbReference>
<sequence length="489" mass="53866">MGTSRDSSAHNIFPIELSQHGLNRVHSASSPKEAIRSATEDIQGRLQQHISLLCTAKSHFERQLCEAATQLKPMCRSAQGFQLELLQEELDKRGYAVELKVVAPDEAFAAKQGPGHILENLHHQYLGHCIIEPRCREQFQLVRATPAYQEVLGRVPEVFVGSPRRLYNLVDALAPCVAEAFAANSTPLPPWRRKLSMLTKWNLKSTSEQQQQQQATGAHRMPAYARDLQLLQEALDKGTMPTFAAAPDHHLAAFYEQLAKAQSEVRASGAQTQQQGPAALLKRTSRGGTVHMVPPLQEGPQQVQTRDGPMQTLFPWLYKHANVPAEEASSHAGSQHRRRSLGRSRSRSTAQDSSRHEGSRREGSKHEGSRREGSRREGSKHEGSKHEGSRHQGSPNVNLICTPAGSPHAASLLEAAAARPLEGPSLRDSLPVDQRRPASAFPACASVQEERSPRPAVSLLARALEKVRQRGVSSPAGQGDRRTDPERRE</sequence>
<reference evidence="2 3" key="1">
    <citation type="journal article" date="2024" name="Nat. Commun.">
        <title>Phylogenomics reveals the evolutionary origins of lichenization in chlorophyte algae.</title>
        <authorList>
            <person name="Puginier C."/>
            <person name="Libourel C."/>
            <person name="Otte J."/>
            <person name="Skaloud P."/>
            <person name="Haon M."/>
            <person name="Grisel S."/>
            <person name="Petersen M."/>
            <person name="Berrin J.G."/>
            <person name="Delaux P.M."/>
            <person name="Dal Grande F."/>
            <person name="Keller J."/>
        </authorList>
    </citation>
    <scope>NUCLEOTIDE SEQUENCE [LARGE SCALE GENOMIC DNA]</scope>
    <source>
        <strain evidence="2 3">SAG 2036</strain>
    </source>
</reference>
<dbReference type="EMBL" id="JALJOQ010000036">
    <property type="protein sequence ID" value="KAK9806578.1"/>
    <property type="molecule type" value="Genomic_DNA"/>
</dbReference>
<organism evidence="2 3">
    <name type="scientific">Symbiochloris irregularis</name>
    <dbReference type="NCBI Taxonomy" id="706552"/>
    <lineage>
        <taxon>Eukaryota</taxon>
        <taxon>Viridiplantae</taxon>
        <taxon>Chlorophyta</taxon>
        <taxon>core chlorophytes</taxon>
        <taxon>Trebouxiophyceae</taxon>
        <taxon>Trebouxiales</taxon>
        <taxon>Trebouxiaceae</taxon>
        <taxon>Symbiochloris</taxon>
    </lineage>
</organism>
<dbReference type="Proteomes" id="UP001465755">
    <property type="component" value="Unassembled WGS sequence"/>
</dbReference>
<accession>A0AAW1PDQ2</accession>
<dbReference type="AlphaFoldDB" id="A0AAW1PDQ2"/>
<feature type="compositionally biased region" description="Basic residues" evidence="1">
    <location>
        <begin position="334"/>
        <end position="346"/>
    </location>
</feature>
<feature type="region of interest" description="Disordered" evidence="1">
    <location>
        <begin position="285"/>
        <end position="307"/>
    </location>
</feature>
<keyword evidence="3" id="KW-1185">Reference proteome</keyword>
<protein>
    <submittedName>
        <fullName evidence="2">Uncharacterized protein</fullName>
    </submittedName>
</protein>
<feature type="region of interest" description="Disordered" evidence="1">
    <location>
        <begin position="423"/>
        <end position="489"/>
    </location>
</feature>
<proteinExistence type="predicted"/>
<dbReference type="PANTHER" id="PTHR31579:SF1">
    <property type="entry name" value="OS03G0796600 PROTEIN"/>
    <property type="match status" value="1"/>
</dbReference>
<feature type="compositionally biased region" description="Basic and acidic residues" evidence="1">
    <location>
        <begin position="353"/>
        <end position="390"/>
    </location>
</feature>
<feature type="compositionally biased region" description="Basic and acidic residues" evidence="1">
    <location>
        <begin position="479"/>
        <end position="489"/>
    </location>
</feature>
<dbReference type="InterPro" id="IPR006502">
    <property type="entry name" value="PDDEXK-like"/>
</dbReference>
<name>A0AAW1PDQ2_9CHLO</name>
<comment type="caution">
    <text evidence="2">The sequence shown here is derived from an EMBL/GenBank/DDBJ whole genome shotgun (WGS) entry which is preliminary data.</text>
</comment>
<evidence type="ECO:0000313" key="3">
    <source>
        <dbReference type="Proteomes" id="UP001465755"/>
    </source>
</evidence>
<evidence type="ECO:0000313" key="2">
    <source>
        <dbReference type="EMBL" id="KAK9806578.1"/>
    </source>
</evidence>